<evidence type="ECO:0000256" key="5">
    <source>
        <dbReference type="PROSITE-ProRule" id="PRU01240"/>
    </source>
</evidence>
<evidence type="ECO:0000259" key="7">
    <source>
        <dbReference type="PROSITE" id="PS51208"/>
    </source>
</evidence>
<proteinExistence type="inferred from homology"/>
<dbReference type="Pfam" id="PF00082">
    <property type="entry name" value="Peptidase_S8"/>
    <property type="match status" value="1"/>
</dbReference>
<accession>A0A345ZVL5</accession>
<gene>
    <name evidence="8" type="ORF">DW352_10825</name>
</gene>
<dbReference type="AlphaFoldDB" id="A0A345ZVL5"/>
<dbReference type="NCBIfam" id="TIGR01414">
    <property type="entry name" value="autotrans_barl"/>
    <property type="match status" value="1"/>
</dbReference>
<dbReference type="PROSITE" id="PS51208">
    <property type="entry name" value="AUTOTRANSPORTER"/>
    <property type="match status" value="1"/>
</dbReference>
<evidence type="ECO:0000256" key="1">
    <source>
        <dbReference type="ARBA" id="ARBA00022670"/>
    </source>
</evidence>
<keyword evidence="1 5" id="KW-0645">Protease</keyword>
<dbReference type="SUPFAM" id="SSF52743">
    <property type="entry name" value="Subtilisin-like"/>
    <property type="match status" value="1"/>
</dbReference>
<keyword evidence="9" id="KW-1185">Reference proteome</keyword>
<dbReference type="InterPro" id="IPR005546">
    <property type="entry name" value="Autotransporte_beta"/>
</dbReference>
<dbReference type="GO" id="GO:0019867">
    <property type="term" value="C:outer membrane"/>
    <property type="evidence" value="ECO:0007669"/>
    <property type="project" value="InterPro"/>
</dbReference>
<dbReference type="InterPro" id="IPR000209">
    <property type="entry name" value="Peptidase_S8/S53_dom"/>
</dbReference>
<dbReference type="GO" id="GO:0005886">
    <property type="term" value="C:plasma membrane"/>
    <property type="evidence" value="ECO:0007669"/>
    <property type="project" value="TreeGrafter"/>
</dbReference>
<dbReference type="InterPro" id="IPR015500">
    <property type="entry name" value="Peptidase_S8_subtilisin-rel"/>
</dbReference>
<evidence type="ECO:0000256" key="6">
    <source>
        <dbReference type="SAM" id="SignalP"/>
    </source>
</evidence>
<dbReference type="RefSeq" id="WP_115691117.1">
    <property type="nucleotide sequence ID" value="NZ_CP031417.1"/>
</dbReference>
<keyword evidence="4 5" id="KW-0720">Serine protease</keyword>
<comment type="similarity">
    <text evidence="5">Belongs to the peptidase S8 family.</text>
</comment>
<dbReference type="InterPro" id="IPR036852">
    <property type="entry name" value="Peptidase_S8/S53_dom_sf"/>
</dbReference>
<dbReference type="PANTHER" id="PTHR42884:SF14">
    <property type="entry name" value="NEUROENDOCRINE CONVERTASE 1"/>
    <property type="match status" value="1"/>
</dbReference>
<evidence type="ECO:0000256" key="2">
    <source>
        <dbReference type="ARBA" id="ARBA00022729"/>
    </source>
</evidence>
<sequence>MVLRRNCRNLKLLLGSTALTLLVTQAVAGPRDWGALPQVPTAEAFTKASPARAAKREKALPPEIVNALNLSVRGGKNAVLAGVFDAVYRNPNQRDQVIEYARGLAPGLARDLTTAADLGVLTTGHRLALAPNAPQVMTARNATSGIGASAYAAPVMAPTANNPSPNLPLSASTFAQTWNLDLIGANTAYGRGFTGKDASNNPVYVAVGDTGFDVNNNALRNKLDLSRAMNYILVNPGDTYDPTDVGVESPDAKDQHGSHVAGLIAAEKFDNVATHGVAYDAKVVPIRVISAGKDGGAPNAAPAPGFSTVDALNYFTSLSNVMVYNASYGPSLPEGTPPQAIWSVSPYSADEAEAAGNALKAGKIIVAAAGNDRREHPEAGQNPSGLALYPFIRPEHLDAGVYHDYNSYLNYSSLLAEPGIIIGVMSIGIKETSPGSGVWLKQPAYYSNYCGVTASWCVAAPGGDAETDGGVYSTVPYDNYAPLQGTSMAAPTVSGAIAVLIGAYPDYNARDLARLLFSTTEDLGAAGLDAIYGYGLIRLDRATDGPTTLAANWTETVPTDTTVYWSQPLTTSGGFNKDGDGILTIAGRTTAPGNVSVFGGTLAVDGTLSVIGNGHALTVDRGGTLAGIGEINGATTIAGTLSPGKMPNVTDLIANGAIAPGTPVVGNSAGMLTFNDSVTLTSTATTRIDIDGTLIVPGGPGTYDRIIVTGPGNAFNANGALTPILRDSVGTPSNYTPLIGTRFMFVEATYGAHTAGAFTSLAQPDGLPVNGRFDVIYAPTSITLAVTPLSFASLTAGSLDRNQQSVASVLDANRPDAGAVPNGAAKALYDALYTLSSPESYSSALSQLSGPSQPAVTSAAATAFTGFMGSLADRQNALMLGAGDAQEASSQSVAFSYASNTPSAEARQAADAFASAMPVAPSKEGWGVWGQAFGRWSSVGDNGGLQGSKSRSGGFTLGADRLLADDLVGGLAMGFTRTTTDAQSGNGTSNSYSGAIYASWTPGRAVIDMRAALGQTQMQTSRMTDLTAGTINGNTQGWGGGLGIEAGYLIPFAHFTMKPYAGIAWQGLRLNGYSETQQPFGLTYPAQSFEKLTTTVGASFSAMTHVAGGVTLMPELKLGWAHDLRDTTLVSQAALLDNAFYVNAAEPGRDAALVGLKLAGWTRENLRLFVAYNGEFRSNATSHQFSGGGRFTW</sequence>
<dbReference type="Pfam" id="PF03797">
    <property type="entry name" value="Autotransporter"/>
    <property type="match status" value="1"/>
</dbReference>
<feature type="active site" description="Charge relay system" evidence="5">
    <location>
        <position position="256"/>
    </location>
</feature>
<dbReference type="Proteomes" id="UP000254889">
    <property type="component" value="Chromosome"/>
</dbReference>
<dbReference type="PANTHER" id="PTHR42884">
    <property type="entry name" value="PROPROTEIN CONVERTASE SUBTILISIN/KEXIN-RELATED"/>
    <property type="match status" value="1"/>
</dbReference>
<protein>
    <submittedName>
        <fullName evidence="8">Autotransporter domain-containing protein</fullName>
    </submittedName>
</protein>
<evidence type="ECO:0000313" key="8">
    <source>
        <dbReference type="EMBL" id="AXK80962.1"/>
    </source>
</evidence>
<dbReference type="InterPro" id="IPR036709">
    <property type="entry name" value="Autotransporte_beta_dom_sf"/>
</dbReference>
<evidence type="ECO:0000313" key="9">
    <source>
        <dbReference type="Proteomes" id="UP000254889"/>
    </source>
</evidence>
<dbReference type="InterPro" id="IPR034061">
    <property type="entry name" value="Peptidases_S8_Autotransporter"/>
</dbReference>
<dbReference type="PRINTS" id="PR00723">
    <property type="entry name" value="SUBTILISIN"/>
</dbReference>
<dbReference type="PROSITE" id="PS00137">
    <property type="entry name" value="SUBTILASE_HIS"/>
    <property type="match status" value="1"/>
</dbReference>
<dbReference type="Gene3D" id="3.40.50.200">
    <property type="entry name" value="Peptidase S8/S53 domain"/>
    <property type="match status" value="1"/>
</dbReference>
<dbReference type="InterPro" id="IPR023828">
    <property type="entry name" value="Peptidase_S8_Ser-AS"/>
</dbReference>
<dbReference type="InterPro" id="IPR022398">
    <property type="entry name" value="Peptidase_S8_His-AS"/>
</dbReference>
<dbReference type="KEGG" id="ptaw:DW352_10825"/>
<dbReference type="SUPFAM" id="SSF103515">
    <property type="entry name" value="Autotransporter"/>
    <property type="match status" value="1"/>
</dbReference>
<reference evidence="8 9" key="1">
    <citation type="submission" date="2018-07" db="EMBL/GenBank/DDBJ databases">
        <authorList>
            <person name="Quirk P.G."/>
            <person name="Krulwich T.A."/>
        </authorList>
    </citation>
    <scope>NUCLEOTIDE SEQUENCE [LARGE SCALE GENOMIC DNA]</scope>
    <source>
        <strain evidence="8 9">CC-BB4</strain>
    </source>
</reference>
<dbReference type="EMBL" id="CP031417">
    <property type="protein sequence ID" value="AXK80962.1"/>
    <property type="molecule type" value="Genomic_DNA"/>
</dbReference>
<dbReference type="PROSITE" id="PS00138">
    <property type="entry name" value="SUBTILASE_SER"/>
    <property type="match status" value="1"/>
</dbReference>
<feature type="active site" description="Charge relay system" evidence="5">
    <location>
        <position position="487"/>
    </location>
</feature>
<keyword evidence="2 6" id="KW-0732">Signal</keyword>
<evidence type="ECO:0000256" key="3">
    <source>
        <dbReference type="ARBA" id="ARBA00022801"/>
    </source>
</evidence>
<feature type="domain" description="Autotransporter" evidence="7">
    <location>
        <begin position="921"/>
        <end position="1193"/>
    </location>
</feature>
<feature type="active site" description="Charge relay system" evidence="5">
    <location>
        <position position="209"/>
    </location>
</feature>
<dbReference type="InterPro" id="IPR006315">
    <property type="entry name" value="OM_autotransptr_brl_dom"/>
</dbReference>
<keyword evidence="3 5" id="KW-0378">Hydrolase</keyword>
<dbReference type="SMART" id="SM00869">
    <property type="entry name" value="Autotransporter"/>
    <property type="match status" value="1"/>
</dbReference>
<evidence type="ECO:0000256" key="4">
    <source>
        <dbReference type="ARBA" id="ARBA00022825"/>
    </source>
</evidence>
<dbReference type="GO" id="GO:0016485">
    <property type="term" value="P:protein processing"/>
    <property type="evidence" value="ECO:0007669"/>
    <property type="project" value="TreeGrafter"/>
</dbReference>
<feature type="signal peptide" evidence="6">
    <location>
        <begin position="1"/>
        <end position="28"/>
    </location>
</feature>
<dbReference type="CDD" id="cd04848">
    <property type="entry name" value="Peptidases_S8_Autotransporter_serine_protease_like"/>
    <property type="match status" value="1"/>
</dbReference>
<dbReference type="Gene3D" id="2.40.128.130">
    <property type="entry name" value="Autotransporter beta-domain"/>
    <property type="match status" value="1"/>
</dbReference>
<dbReference type="OrthoDB" id="9804931at2"/>
<dbReference type="PROSITE" id="PS51892">
    <property type="entry name" value="SUBTILASE"/>
    <property type="match status" value="1"/>
</dbReference>
<organism evidence="8 9">
    <name type="scientific">Pseudolabrys taiwanensis</name>
    <dbReference type="NCBI Taxonomy" id="331696"/>
    <lineage>
        <taxon>Bacteria</taxon>
        <taxon>Pseudomonadati</taxon>
        <taxon>Pseudomonadota</taxon>
        <taxon>Alphaproteobacteria</taxon>
        <taxon>Hyphomicrobiales</taxon>
        <taxon>Xanthobacteraceae</taxon>
        <taxon>Pseudolabrys</taxon>
    </lineage>
</organism>
<name>A0A345ZVL5_9HYPH</name>
<dbReference type="GO" id="GO:0004252">
    <property type="term" value="F:serine-type endopeptidase activity"/>
    <property type="evidence" value="ECO:0007669"/>
    <property type="project" value="UniProtKB-UniRule"/>
</dbReference>
<feature type="chain" id="PRO_5016756754" evidence="6">
    <location>
        <begin position="29"/>
        <end position="1193"/>
    </location>
</feature>